<dbReference type="SUPFAM" id="SSF55486">
    <property type="entry name" value="Metalloproteases ('zincins'), catalytic domain"/>
    <property type="match status" value="1"/>
</dbReference>
<evidence type="ECO:0000256" key="1">
    <source>
        <dbReference type="SAM" id="MobiDB-lite"/>
    </source>
</evidence>
<proteinExistence type="predicted"/>
<dbReference type="RefSeq" id="XP_056559675.1">
    <property type="nucleotide sequence ID" value="XM_056692946.1"/>
</dbReference>
<dbReference type="InterPro" id="IPR024079">
    <property type="entry name" value="MetalloPept_cat_dom_sf"/>
</dbReference>
<name>A0A9W9VT52_9EURO</name>
<feature type="region of interest" description="Disordered" evidence="1">
    <location>
        <begin position="317"/>
        <end position="342"/>
    </location>
</feature>
<dbReference type="Gene3D" id="3.40.390.10">
    <property type="entry name" value="Collagenase (Catalytic Domain)"/>
    <property type="match status" value="1"/>
</dbReference>
<comment type="caution">
    <text evidence="3">The sequence shown here is derived from an EMBL/GenBank/DDBJ whole genome shotgun (WGS) entry which is preliminary data.</text>
</comment>
<reference evidence="3" key="1">
    <citation type="submission" date="2022-11" db="EMBL/GenBank/DDBJ databases">
        <authorList>
            <person name="Petersen C."/>
        </authorList>
    </citation>
    <scope>NUCLEOTIDE SEQUENCE</scope>
    <source>
        <strain evidence="3">IBT 29864</strain>
    </source>
</reference>
<dbReference type="GO" id="GO:0008237">
    <property type="term" value="F:metallopeptidase activity"/>
    <property type="evidence" value="ECO:0007669"/>
    <property type="project" value="InterPro"/>
</dbReference>
<dbReference type="GeneID" id="81432123"/>
<evidence type="ECO:0000313" key="3">
    <source>
        <dbReference type="EMBL" id="KAJ5388947.1"/>
    </source>
</evidence>
<feature type="compositionally biased region" description="Polar residues" evidence="1">
    <location>
        <begin position="324"/>
        <end position="338"/>
    </location>
</feature>
<dbReference type="EMBL" id="JAPZBS010000001">
    <property type="protein sequence ID" value="KAJ5388947.1"/>
    <property type="molecule type" value="Genomic_DNA"/>
</dbReference>
<feature type="chain" id="PRO_5040781648" evidence="2">
    <location>
        <begin position="23"/>
        <end position="354"/>
    </location>
</feature>
<dbReference type="Proteomes" id="UP001147782">
    <property type="component" value="Unassembled WGS sequence"/>
</dbReference>
<protein>
    <submittedName>
        <fullName evidence="3">Lipase</fullName>
    </submittedName>
</protein>
<evidence type="ECO:0000313" key="4">
    <source>
        <dbReference type="Proteomes" id="UP001147782"/>
    </source>
</evidence>
<sequence>MANLRFLHLLLTLFLLSIGSRAFSINRIENRAADTSCAKTSDTSNTDDDSDNKNVKINYSTKAGETCTAEQKGEIETEFRNAIAMVNAAKADWSKDGYEDIFFAEAAQKAPKYKDTVHDTLTRITEMLDGTVQAKDYTLTVTCAGSAKSCSKFVAFMKQADKTHGTLNVCDHFFDKNIDRTQQRYVDTTKNRLEQCENGSLDLRDAQRSRAGVLVHESIHTSYAMGGPDPGEDIAYGLDAARLLAMGTFDRRCGNGPAMRALTSNKPLCGKTPQDPKTEDGLCKPELCMQNPDSWSFVATGIWFSEQCKKKIQLPTEDGGKTNVGISSKGKSNDNSAESHCKGYSTGTAAFPFD</sequence>
<feature type="region of interest" description="Disordered" evidence="1">
    <location>
        <begin position="34"/>
        <end position="54"/>
    </location>
</feature>
<keyword evidence="2" id="KW-0732">Signal</keyword>
<gene>
    <name evidence="3" type="ORF">N7496_000015</name>
</gene>
<dbReference type="OrthoDB" id="2119228at2759"/>
<accession>A0A9W9VT52</accession>
<organism evidence="3 4">
    <name type="scientific">Penicillium cataractarum</name>
    <dbReference type="NCBI Taxonomy" id="2100454"/>
    <lineage>
        <taxon>Eukaryota</taxon>
        <taxon>Fungi</taxon>
        <taxon>Dikarya</taxon>
        <taxon>Ascomycota</taxon>
        <taxon>Pezizomycotina</taxon>
        <taxon>Eurotiomycetes</taxon>
        <taxon>Eurotiomycetidae</taxon>
        <taxon>Eurotiales</taxon>
        <taxon>Aspergillaceae</taxon>
        <taxon>Penicillium</taxon>
    </lineage>
</organism>
<dbReference type="AlphaFoldDB" id="A0A9W9VT52"/>
<evidence type="ECO:0000256" key="2">
    <source>
        <dbReference type="SAM" id="SignalP"/>
    </source>
</evidence>
<keyword evidence="4" id="KW-1185">Reference proteome</keyword>
<reference evidence="3" key="2">
    <citation type="journal article" date="2023" name="IMA Fungus">
        <title>Comparative genomic study of the Penicillium genus elucidates a diverse pangenome and 15 lateral gene transfer events.</title>
        <authorList>
            <person name="Petersen C."/>
            <person name="Sorensen T."/>
            <person name="Nielsen M.R."/>
            <person name="Sondergaard T.E."/>
            <person name="Sorensen J.L."/>
            <person name="Fitzpatrick D.A."/>
            <person name="Frisvad J.C."/>
            <person name="Nielsen K.L."/>
        </authorList>
    </citation>
    <scope>NUCLEOTIDE SEQUENCE</scope>
    <source>
        <strain evidence="3">IBT 29864</strain>
    </source>
</reference>
<feature type="signal peptide" evidence="2">
    <location>
        <begin position="1"/>
        <end position="22"/>
    </location>
</feature>